<gene>
    <name evidence="1" type="ORF">KSU1_B0087</name>
</gene>
<evidence type="ECO:0000313" key="1">
    <source>
        <dbReference type="EMBL" id="GAB60944.1"/>
    </source>
</evidence>
<organism evidence="1 2">
    <name type="scientific">Candidatus Jettenia caeni</name>
    <dbReference type="NCBI Taxonomy" id="247490"/>
    <lineage>
        <taxon>Bacteria</taxon>
        <taxon>Pseudomonadati</taxon>
        <taxon>Planctomycetota</taxon>
        <taxon>Candidatus Brocadiia</taxon>
        <taxon>Candidatus Brocadiales</taxon>
        <taxon>Candidatus Brocadiaceae</taxon>
        <taxon>Candidatus Jettenia</taxon>
    </lineage>
</organism>
<dbReference type="AlphaFoldDB" id="I3IGU9"/>
<dbReference type="InterPro" id="IPR009057">
    <property type="entry name" value="Homeodomain-like_sf"/>
</dbReference>
<comment type="caution">
    <text evidence="1">The sequence shown here is derived from an EMBL/GenBank/DDBJ whole genome shotgun (WGS) entry which is preliminary data.</text>
</comment>
<dbReference type="Pfam" id="PF13565">
    <property type="entry name" value="HTH_32"/>
    <property type="match status" value="1"/>
</dbReference>
<dbReference type="EMBL" id="BAFH01000002">
    <property type="protein sequence ID" value="GAB60944.1"/>
    <property type="molecule type" value="Genomic_DNA"/>
</dbReference>
<keyword evidence="2" id="KW-1185">Reference proteome</keyword>
<proteinExistence type="predicted"/>
<sequence>MDRRSVSSWIDRWQGFGLVGLYDLPRSGRPCILAPAEQQTALKYLRKYPPRFKKGCCCPPEENHETSEHEND</sequence>
<dbReference type="STRING" id="247490.KSU1_B0087"/>
<evidence type="ECO:0000313" key="2">
    <source>
        <dbReference type="Proteomes" id="UP000002985"/>
    </source>
</evidence>
<dbReference type="SUPFAM" id="SSF46689">
    <property type="entry name" value="Homeodomain-like"/>
    <property type="match status" value="1"/>
</dbReference>
<protein>
    <submittedName>
        <fullName evidence="1">Uncharacterized protein</fullName>
    </submittedName>
</protein>
<name>I3IGU9_9BACT</name>
<dbReference type="Proteomes" id="UP000002985">
    <property type="component" value="Unassembled WGS sequence"/>
</dbReference>
<accession>I3IGU9</accession>
<reference evidence="1 2" key="1">
    <citation type="journal article" date="2012" name="FEBS Lett.">
        <title>Anammox organism KSU-1 expresses a NirK-type copper-containing nitrite reductase instead of a NirS-type with cytochrome cd1.</title>
        <authorList>
            <person name="Hira D."/>
            <person name="Toh H."/>
            <person name="Migita C.T."/>
            <person name="Okubo H."/>
            <person name="Nishiyama T."/>
            <person name="Hattori M."/>
            <person name="Furukawa K."/>
            <person name="Fujii T."/>
        </authorList>
    </citation>
    <scope>NUCLEOTIDE SEQUENCE [LARGE SCALE GENOMIC DNA]</scope>
</reference>